<dbReference type="EMBL" id="JATAAI010000011">
    <property type="protein sequence ID" value="KAK1742396.1"/>
    <property type="molecule type" value="Genomic_DNA"/>
</dbReference>
<sequence>MPLPPPPGTLTANVSKTMGRNQLVNTATHNTLPMAALEDAVFRLLTPATGAPAPPVPTAQNINDPLAPNPVKAPGQPQGAGTPSPVGVDQVIYPSWVDAKNPPAWYNDGGDIETLLEDAECLNWLNDTGDMEETYPPAVVEPSSVMTDASQVQSHDSLSFLMDHPHEGATTEDDTAATADSAIVDPTASAKPAAVPLQITHLHRGHGSNYQHSKSCSQGRRTLFPDLDMGDDQAFVQRCWIRDKVICLSPGCIPS</sequence>
<organism evidence="2 3">
    <name type="scientific">Skeletonema marinoi</name>
    <dbReference type="NCBI Taxonomy" id="267567"/>
    <lineage>
        <taxon>Eukaryota</taxon>
        <taxon>Sar</taxon>
        <taxon>Stramenopiles</taxon>
        <taxon>Ochrophyta</taxon>
        <taxon>Bacillariophyta</taxon>
        <taxon>Coscinodiscophyceae</taxon>
        <taxon>Thalassiosirophycidae</taxon>
        <taxon>Thalassiosirales</taxon>
        <taxon>Skeletonemataceae</taxon>
        <taxon>Skeletonema</taxon>
        <taxon>Skeletonema marinoi-dohrnii complex</taxon>
    </lineage>
</organism>
<gene>
    <name evidence="2" type="ORF">QTG54_006961</name>
</gene>
<accession>A0AAD8YBR7</accession>
<dbReference type="Proteomes" id="UP001224775">
    <property type="component" value="Unassembled WGS sequence"/>
</dbReference>
<feature type="region of interest" description="Disordered" evidence="1">
    <location>
        <begin position="52"/>
        <end position="85"/>
    </location>
</feature>
<evidence type="ECO:0000313" key="2">
    <source>
        <dbReference type="EMBL" id="KAK1742396.1"/>
    </source>
</evidence>
<evidence type="ECO:0000313" key="3">
    <source>
        <dbReference type="Proteomes" id="UP001224775"/>
    </source>
</evidence>
<proteinExistence type="predicted"/>
<protein>
    <submittedName>
        <fullName evidence="2">Uncharacterized protein</fullName>
    </submittedName>
</protein>
<keyword evidence="3" id="KW-1185">Reference proteome</keyword>
<evidence type="ECO:0000256" key="1">
    <source>
        <dbReference type="SAM" id="MobiDB-lite"/>
    </source>
</evidence>
<comment type="caution">
    <text evidence="2">The sequence shown here is derived from an EMBL/GenBank/DDBJ whole genome shotgun (WGS) entry which is preliminary data.</text>
</comment>
<name>A0AAD8YBR7_9STRA</name>
<dbReference type="AlphaFoldDB" id="A0AAD8YBR7"/>
<reference evidence="2" key="1">
    <citation type="submission" date="2023-06" db="EMBL/GenBank/DDBJ databases">
        <title>Survivors Of The Sea: Transcriptome response of Skeletonema marinoi to long-term dormancy.</title>
        <authorList>
            <person name="Pinder M.I.M."/>
            <person name="Kourtchenko O."/>
            <person name="Robertson E.K."/>
            <person name="Larsson T."/>
            <person name="Maumus F."/>
            <person name="Osuna-Cruz C.M."/>
            <person name="Vancaester E."/>
            <person name="Stenow R."/>
            <person name="Vandepoele K."/>
            <person name="Ploug H."/>
            <person name="Bruchert V."/>
            <person name="Godhe A."/>
            <person name="Topel M."/>
        </authorList>
    </citation>
    <scope>NUCLEOTIDE SEQUENCE</scope>
    <source>
        <strain evidence="2">R05AC</strain>
    </source>
</reference>